<dbReference type="PANTHER" id="PTHR30482:SF10">
    <property type="entry name" value="HIGH-AFFINITY BRANCHED-CHAIN AMINO ACID TRANSPORT PROTEIN BRAE"/>
    <property type="match status" value="1"/>
</dbReference>
<keyword evidence="8" id="KW-1185">Reference proteome</keyword>
<dbReference type="Pfam" id="PF02653">
    <property type="entry name" value="BPD_transp_2"/>
    <property type="match status" value="1"/>
</dbReference>
<dbReference type="RefSeq" id="WP_188898873.1">
    <property type="nucleotide sequence ID" value="NZ_BMKS01000002.1"/>
</dbReference>
<keyword evidence="3 6" id="KW-0812">Transmembrane</keyword>
<protein>
    <submittedName>
        <fullName evidence="7">Branched-chain amino acid ABC transporter permease</fullName>
    </submittedName>
</protein>
<gene>
    <name evidence="7" type="ORF">GCM10010964_09820</name>
</gene>
<accession>A0A8J3ECP1</accession>
<keyword evidence="2" id="KW-1003">Cell membrane</keyword>
<feature type="transmembrane region" description="Helical" evidence="6">
    <location>
        <begin position="59"/>
        <end position="76"/>
    </location>
</feature>
<proteinExistence type="predicted"/>
<dbReference type="PANTHER" id="PTHR30482">
    <property type="entry name" value="HIGH-AFFINITY BRANCHED-CHAIN AMINO ACID TRANSPORT SYSTEM PERMEASE"/>
    <property type="match status" value="1"/>
</dbReference>
<evidence type="ECO:0000256" key="6">
    <source>
        <dbReference type="SAM" id="Phobius"/>
    </source>
</evidence>
<feature type="transmembrane region" description="Helical" evidence="6">
    <location>
        <begin position="245"/>
        <end position="270"/>
    </location>
</feature>
<comment type="caution">
    <text evidence="7">The sequence shown here is derived from an EMBL/GenBank/DDBJ whole genome shotgun (WGS) entry which is preliminary data.</text>
</comment>
<organism evidence="7 8">
    <name type="scientific">Caldovatus sediminis</name>
    <dbReference type="NCBI Taxonomy" id="2041189"/>
    <lineage>
        <taxon>Bacteria</taxon>
        <taxon>Pseudomonadati</taxon>
        <taxon>Pseudomonadota</taxon>
        <taxon>Alphaproteobacteria</taxon>
        <taxon>Acetobacterales</taxon>
        <taxon>Roseomonadaceae</taxon>
        <taxon>Caldovatus</taxon>
    </lineage>
</organism>
<evidence type="ECO:0000256" key="3">
    <source>
        <dbReference type="ARBA" id="ARBA00022692"/>
    </source>
</evidence>
<dbReference type="CDD" id="cd06581">
    <property type="entry name" value="TM_PBP1_LivM_like"/>
    <property type="match status" value="1"/>
</dbReference>
<feature type="transmembrane region" description="Helical" evidence="6">
    <location>
        <begin position="30"/>
        <end position="52"/>
    </location>
</feature>
<feature type="transmembrane region" description="Helical" evidence="6">
    <location>
        <begin position="206"/>
        <end position="225"/>
    </location>
</feature>
<evidence type="ECO:0000256" key="1">
    <source>
        <dbReference type="ARBA" id="ARBA00004651"/>
    </source>
</evidence>
<dbReference type="InterPro" id="IPR001851">
    <property type="entry name" value="ABC_transp_permease"/>
</dbReference>
<dbReference type="Proteomes" id="UP000597507">
    <property type="component" value="Unassembled WGS sequence"/>
</dbReference>
<dbReference type="AlphaFoldDB" id="A0A8J3ECP1"/>
<dbReference type="GO" id="GO:0015658">
    <property type="term" value="F:branched-chain amino acid transmembrane transporter activity"/>
    <property type="evidence" value="ECO:0007669"/>
    <property type="project" value="InterPro"/>
</dbReference>
<evidence type="ECO:0000256" key="4">
    <source>
        <dbReference type="ARBA" id="ARBA00022989"/>
    </source>
</evidence>
<dbReference type="InterPro" id="IPR043428">
    <property type="entry name" value="LivM-like"/>
</dbReference>
<feature type="transmembrane region" description="Helical" evidence="6">
    <location>
        <begin position="88"/>
        <end position="107"/>
    </location>
</feature>
<dbReference type="GO" id="GO:0005886">
    <property type="term" value="C:plasma membrane"/>
    <property type="evidence" value="ECO:0007669"/>
    <property type="project" value="UniProtKB-SubCell"/>
</dbReference>
<evidence type="ECO:0000256" key="2">
    <source>
        <dbReference type="ARBA" id="ARBA00022475"/>
    </source>
</evidence>
<dbReference type="EMBL" id="BMKS01000002">
    <property type="protein sequence ID" value="GGG23713.1"/>
    <property type="molecule type" value="Genomic_DNA"/>
</dbReference>
<feature type="transmembrane region" description="Helical" evidence="6">
    <location>
        <begin position="282"/>
        <end position="304"/>
    </location>
</feature>
<evidence type="ECO:0000313" key="7">
    <source>
        <dbReference type="EMBL" id="GGG23713.1"/>
    </source>
</evidence>
<name>A0A8J3ECP1_9PROT</name>
<keyword evidence="5 6" id="KW-0472">Membrane</keyword>
<feature type="transmembrane region" description="Helical" evidence="6">
    <location>
        <begin position="156"/>
        <end position="175"/>
    </location>
</feature>
<sequence>MTIRIAAVLLLFAALAAAPAFVPPFEVRVLSLFCFWGALSLAWSILGGFAGYWSFGHTVFIGVGAFVPGLIVARLLDGGGAELMPLMVLAGGLVSAAFAAVIAWPLLRLRGIYFAIAMLGVAQVTGELSAAIEWIGGGIGLSLPDAAPAALAPEAFYHYVFVGLLALTVGVAAWVRGARFGQGLLAIREDEDTARMLAVPTEGYKIAALVLSAFLTGLLGATYGFSLGYITTDSVFRTDFSLNMIVHALLGGIGTVAGPLLGAAVMVVLTQVVLGEMLNLHLFATGALVVAMVLLAPQGLLGLWRRRARRGADGRPRP</sequence>
<keyword evidence="4 6" id="KW-1133">Transmembrane helix</keyword>
<comment type="subcellular location">
    <subcellularLocation>
        <location evidence="1">Cell membrane</location>
        <topology evidence="1">Multi-pass membrane protein</topology>
    </subcellularLocation>
</comment>
<evidence type="ECO:0000313" key="8">
    <source>
        <dbReference type="Proteomes" id="UP000597507"/>
    </source>
</evidence>
<evidence type="ECO:0000256" key="5">
    <source>
        <dbReference type="ARBA" id="ARBA00023136"/>
    </source>
</evidence>
<reference evidence="7 8" key="1">
    <citation type="journal article" date="2014" name="Int. J. Syst. Evol. Microbiol.">
        <title>Complete genome sequence of Corynebacterium casei LMG S-19264T (=DSM 44701T), isolated from a smear-ripened cheese.</title>
        <authorList>
            <consortium name="US DOE Joint Genome Institute (JGI-PGF)"/>
            <person name="Walter F."/>
            <person name="Albersmeier A."/>
            <person name="Kalinowski J."/>
            <person name="Ruckert C."/>
        </authorList>
    </citation>
    <scope>NUCLEOTIDE SEQUENCE [LARGE SCALE GENOMIC DNA]</scope>
    <source>
        <strain evidence="7 8">CGMCC 1.16330</strain>
    </source>
</reference>